<sequence length="75" mass="8604">MWWSVLSILYFCNILNKNVAGNRCLGQKKEYGLQGRPSFFSLECTSRSVHFGCAAYKMQCVKFHVIANFSVKLMC</sequence>
<protein>
    <submittedName>
        <fullName evidence="2">Putative secreted protein</fullName>
    </submittedName>
</protein>
<name>A0A023FBL6_AMBCJ</name>
<evidence type="ECO:0000313" key="2">
    <source>
        <dbReference type="EMBL" id="JAC18760.1"/>
    </source>
</evidence>
<dbReference type="EMBL" id="GBBK01005722">
    <property type="protein sequence ID" value="JAC18760.1"/>
    <property type="molecule type" value="mRNA"/>
</dbReference>
<feature type="chain" id="PRO_5001520637" evidence="1">
    <location>
        <begin position="22"/>
        <end position="75"/>
    </location>
</feature>
<organism evidence="2">
    <name type="scientific">Amblyomma cajennense</name>
    <name type="common">Cayenne tick</name>
    <name type="synonym">Acarus cajennensis</name>
    <dbReference type="NCBI Taxonomy" id="34607"/>
    <lineage>
        <taxon>Eukaryota</taxon>
        <taxon>Metazoa</taxon>
        <taxon>Ecdysozoa</taxon>
        <taxon>Arthropoda</taxon>
        <taxon>Chelicerata</taxon>
        <taxon>Arachnida</taxon>
        <taxon>Acari</taxon>
        <taxon>Parasitiformes</taxon>
        <taxon>Ixodida</taxon>
        <taxon>Ixodoidea</taxon>
        <taxon>Ixodidae</taxon>
        <taxon>Amblyomminae</taxon>
        <taxon>Amblyomma</taxon>
    </lineage>
</organism>
<keyword evidence="1" id="KW-0732">Signal</keyword>
<evidence type="ECO:0000256" key="1">
    <source>
        <dbReference type="SAM" id="SignalP"/>
    </source>
</evidence>
<reference evidence="2" key="1">
    <citation type="submission" date="2014-03" db="EMBL/GenBank/DDBJ databases">
        <title>The sialotranscriptome of Amblyomma triste, Amblyomma parvum and Amblyomma cajennense ticks, uncovered by 454-based RNA-seq.</title>
        <authorList>
            <person name="Garcia G.R."/>
            <person name="Gardinassi L.G."/>
            <person name="Ribeiro J.M."/>
            <person name="Anatriello E."/>
            <person name="Ferreira B.R."/>
            <person name="Moreira H.N."/>
            <person name="Mafra C."/>
            <person name="Olegario M.M."/>
            <person name="Szabo P.J."/>
            <person name="Miranda-Santos I.K."/>
            <person name="Maruyama S.R."/>
        </authorList>
    </citation>
    <scope>NUCLEOTIDE SEQUENCE</scope>
    <source>
        <strain evidence="2">Uberlandia</strain>
        <tissue evidence="2">Salivary glands</tissue>
    </source>
</reference>
<accession>A0A023FBL6</accession>
<feature type="signal peptide" evidence="1">
    <location>
        <begin position="1"/>
        <end position="21"/>
    </location>
</feature>
<proteinExistence type="evidence at transcript level"/>
<dbReference type="AlphaFoldDB" id="A0A023FBL6"/>